<organism evidence="1 2">
    <name type="scientific">Xanthocytophaga flava</name>
    <dbReference type="NCBI Taxonomy" id="3048013"/>
    <lineage>
        <taxon>Bacteria</taxon>
        <taxon>Pseudomonadati</taxon>
        <taxon>Bacteroidota</taxon>
        <taxon>Cytophagia</taxon>
        <taxon>Cytophagales</taxon>
        <taxon>Rhodocytophagaceae</taxon>
        <taxon>Xanthocytophaga</taxon>
    </lineage>
</organism>
<evidence type="ECO:0000313" key="1">
    <source>
        <dbReference type="EMBL" id="MDJ1492821.1"/>
    </source>
</evidence>
<dbReference type="Proteomes" id="UP001228581">
    <property type="component" value="Unassembled WGS sequence"/>
</dbReference>
<protein>
    <recommendedName>
        <fullName evidence="3">Beta-N-acetylhexosaminidase</fullName>
    </recommendedName>
</protein>
<reference evidence="1 2" key="1">
    <citation type="submission" date="2023-05" db="EMBL/GenBank/DDBJ databases">
        <authorList>
            <person name="Zhang X."/>
        </authorList>
    </citation>
    <scope>NUCLEOTIDE SEQUENCE [LARGE SCALE GENOMIC DNA]</scope>
    <source>
        <strain evidence="1 2">DM2B3-1</strain>
    </source>
</reference>
<sequence>MRCIYTTLLFFSICLYAIGQKKSLQEIPHLQQQRNTTQLIVSGKSYLTLGGELGNSSASNLDYMQSIGHKLTAMHVNTIVIPIYGELRKPQEDKFDFTLVSSPFSIESTDKPNGAQSHQGRPLRFQLVDMVYNT</sequence>
<evidence type="ECO:0008006" key="3">
    <source>
        <dbReference type="Google" id="ProtNLM"/>
    </source>
</evidence>
<keyword evidence="2" id="KW-1185">Reference proteome</keyword>
<dbReference type="RefSeq" id="WP_313994149.1">
    <property type="nucleotide sequence ID" value="NZ_JASJOT010000003.1"/>
</dbReference>
<name>A0ABT7CGF8_9BACT</name>
<dbReference type="Gene3D" id="3.20.20.80">
    <property type="entry name" value="Glycosidases"/>
    <property type="match status" value="1"/>
</dbReference>
<evidence type="ECO:0000313" key="2">
    <source>
        <dbReference type="Proteomes" id="UP001228581"/>
    </source>
</evidence>
<accession>A0ABT7CGF8</accession>
<gene>
    <name evidence="1" type="ORF">QNI19_07745</name>
</gene>
<dbReference type="EMBL" id="JASJOT010000003">
    <property type="protein sequence ID" value="MDJ1492821.1"/>
    <property type="molecule type" value="Genomic_DNA"/>
</dbReference>
<comment type="caution">
    <text evidence="1">The sequence shown here is derived from an EMBL/GenBank/DDBJ whole genome shotgun (WGS) entry which is preliminary data.</text>
</comment>
<proteinExistence type="predicted"/>